<dbReference type="AlphaFoldDB" id="A0A6M0CTM2"/>
<dbReference type="RefSeq" id="WP_164031328.1">
    <property type="nucleotide sequence ID" value="NZ_JAABOQ010000003.1"/>
</dbReference>
<feature type="domain" description="DUF3857" evidence="3">
    <location>
        <begin position="63"/>
        <end position="221"/>
    </location>
</feature>
<dbReference type="EMBL" id="JAABOQ010000003">
    <property type="protein sequence ID" value="NER17140.1"/>
    <property type="molecule type" value="Genomic_DNA"/>
</dbReference>
<dbReference type="Gene3D" id="3.10.620.30">
    <property type="match status" value="1"/>
</dbReference>
<keyword evidence="5" id="KW-1185">Reference proteome</keyword>
<feature type="chain" id="PRO_5026884186" evidence="2">
    <location>
        <begin position="22"/>
        <end position="838"/>
    </location>
</feature>
<sequence length="838" mass="96284">MSLKLLPQILIIFFLSYSASAQVKKAKHPRWVTKIEVKDENVVDNSGGFKYLLIDNQDNIVEKTIYRKYAFKLLNSEGIQNMSTISVDFDPKYQALVFHEISVVRGNKRYDRLEDSFIKTIQRETGMDRSLYDGSLTAIVDLSDIRKGDIIQYSYTIKGFNPINKGSYFSSFYQKFTFPCSRVFQRVIALNEEQLNFKYFLGAKAPKKSRVGSNVAYSWDFSADDVLVFDNNTPSWYDPQKNVQVSTYSNWSEVVNWALPLYKYDKKTIRNLIPDNNDRVLKDQILDAIRLVQDEIRYLGFESGIGAYRPNAPRKVFDQRFGDCKDKSLLLVSLLREIGVESHPFLVNTYLKNEIEKVMPSHTVFDHCIVNFSYDGKDYFVDPTVSNQGGDINNLFLPNYQFGLLIKQGENNLKRIETSPITSIEIQEDIFVNEIGKEALIKVKTEYTGSRADFMRSYFDNNSRETIQQQFLNFYSSLYPSVQTERDFEIDDSERSVSNRLVTTEFYKVDDFWQDAEDEQNIYAEIYPLELESIIQHTKSAKRKMPYWAGEPTNFTKTSTIRLPETWNVEPVSNKIEGLGFSYMSEMNGFGKIVTVKYDYKLAKDVIEADEVEDFLKKHDEIQSDLSSYITYNVKAANAKGISYIPILTSLITIILFSIFCFKIYKKYNPSNEISISNKKGIGGWLILPAIGITITPFVLIVGVLTGGFLDESTWVALGSYDAATRIEIGALYLFELVYNVGSMIFVILLCILFYSKRTSLPKLIIIFYVLNVVFQIIDIVLADLILSDVLTNTDYKNSSKGIIRGIIAAAIWIPYFFKSERVKNTFVNTYQDIHGAR</sequence>
<accession>A0A6M0CTM2</accession>
<reference evidence="4 5" key="1">
    <citation type="submission" date="2020-01" db="EMBL/GenBank/DDBJ databases">
        <title>Spongiivirga citrea KCTC 32990T.</title>
        <authorList>
            <person name="Wang G."/>
        </authorList>
    </citation>
    <scope>NUCLEOTIDE SEQUENCE [LARGE SCALE GENOMIC DNA]</scope>
    <source>
        <strain evidence="4 5">KCTC 32990</strain>
    </source>
</reference>
<keyword evidence="2" id="KW-0732">Signal</keyword>
<dbReference type="InterPro" id="IPR024618">
    <property type="entry name" value="DUF3857"/>
</dbReference>
<evidence type="ECO:0000256" key="2">
    <source>
        <dbReference type="SAM" id="SignalP"/>
    </source>
</evidence>
<feature type="transmembrane region" description="Helical" evidence="1">
    <location>
        <begin position="766"/>
        <end position="787"/>
    </location>
</feature>
<dbReference type="Pfam" id="PF12969">
    <property type="entry name" value="DUF3857"/>
    <property type="match status" value="1"/>
</dbReference>
<dbReference type="Proteomes" id="UP000474296">
    <property type="component" value="Unassembled WGS sequence"/>
</dbReference>
<evidence type="ECO:0000313" key="4">
    <source>
        <dbReference type="EMBL" id="NER17140.1"/>
    </source>
</evidence>
<gene>
    <name evidence="4" type="ORF">GWK10_07955</name>
</gene>
<dbReference type="Pfam" id="PF10754">
    <property type="entry name" value="DUF2569"/>
    <property type="match status" value="1"/>
</dbReference>
<name>A0A6M0CTM2_9FLAO</name>
<feature type="transmembrane region" description="Helical" evidence="1">
    <location>
        <begin position="730"/>
        <end position="754"/>
    </location>
</feature>
<dbReference type="InterPro" id="IPR019690">
    <property type="entry name" value="DUF2569"/>
</dbReference>
<dbReference type="SUPFAM" id="SSF54001">
    <property type="entry name" value="Cysteine proteinases"/>
    <property type="match status" value="1"/>
</dbReference>
<dbReference type="Gene3D" id="2.60.40.3140">
    <property type="match status" value="1"/>
</dbReference>
<organism evidence="4 5">
    <name type="scientific">Spongiivirga citrea</name>
    <dbReference type="NCBI Taxonomy" id="1481457"/>
    <lineage>
        <taxon>Bacteria</taxon>
        <taxon>Pseudomonadati</taxon>
        <taxon>Bacteroidota</taxon>
        <taxon>Flavobacteriia</taxon>
        <taxon>Flavobacteriales</taxon>
        <taxon>Flavobacteriaceae</taxon>
        <taxon>Spongiivirga</taxon>
    </lineage>
</organism>
<evidence type="ECO:0000313" key="5">
    <source>
        <dbReference type="Proteomes" id="UP000474296"/>
    </source>
</evidence>
<keyword evidence="1" id="KW-0472">Membrane</keyword>
<proteinExistence type="predicted"/>
<comment type="caution">
    <text evidence="4">The sequence shown here is derived from an EMBL/GenBank/DDBJ whole genome shotgun (WGS) entry which is preliminary data.</text>
</comment>
<keyword evidence="1" id="KW-0812">Transmembrane</keyword>
<protein>
    <submittedName>
        <fullName evidence="4">DUF2569 family protein</fullName>
    </submittedName>
</protein>
<evidence type="ECO:0000256" key="1">
    <source>
        <dbReference type="SAM" id="Phobius"/>
    </source>
</evidence>
<feature type="transmembrane region" description="Helical" evidence="1">
    <location>
        <begin position="644"/>
        <end position="665"/>
    </location>
</feature>
<dbReference type="InterPro" id="IPR038765">
    <property type="entry name" value="Papain-like_cys_pep_sf"/>
</dbReference>
<keyword evidence="1" id="KW-1133">Transmembrane helix</keyword>
<evidence type="ECO:0000259" key="3">
    <source>
        <dbReference type="Pfam" id="PF12969"/>
    </source>
</evidence>
<feature type="transmembrane region" description="Helical" evidence="1">
    <location>
        <begin position="686"/>
        <end position="710"/>
    </location>
</feature>
<feature type="signal peptide" evidence="2">
    <location>
        <begin position="1"/>
        <end position="21"/>
    </location>
</feature>
<feature type="transmembrane region" description="Helical" evidence="1">
    <location>
        <begin position="802"/>
        <end position="818"/>
    </location>
</feature>